<dbReference type="KEGG" id="csr:Cspa_c45640"/>
<accession>M1N4F4</accession>
<dbReference type="Proteomes" id="UP000011728">
    <property type="component" value="Chromosome"/>
</dbReference>
<dbReference type="OrthoDB" id="2990672at2"/>
<dbReference type="AlphaFoldDB" id="M1N4F4"/>
<evidence type="ECO:0000313" key="2">
    <source>
        <dbReference type="Proteomes" id="UP000011728"/>
    </source>
</evidence>
<name>M1N4F4_9CLOT</name>
<dbReference type="RefSeq" id="WP_015394628.1">
    <property type="nucleotide sequence ID" value="NC_020291.1"/>
</dbReference>
<keyword evidence="2" id="KW-1185">Reference proteome</keyword>
<dbReference type="EMBL" id="CP004121">
    <property type="protein sequence ID" value="AGF58317.1"/>
    <property type="molecule type" value="Genomic_DNA"/>
</dbReference>
<organism evidence="1 2">
    <name type="scientific">Clostridium saccharoperbutylacetonicum N1-4(HMT)</name>
    <dbReference type="NCBI Taxonomy" id="931276"/>
    <lineage>
        <taxon>Bacteria</taxon>
        <taxon>Bacillati</taxon>
        <taxon>Bacillota</taxon>
        <taxon>Clostridia</taxon>
        <taxon>Eubacteriales</taxon>
        <taxon>Clostridiaceae</taxon>
        <taxon>Clostridium</taxon>
    </lineage>
</organism>
<protein>
    <submittedName>
        <fullName evidence="1">Uncharacterized protein</fullName>
    </submittedName>
</protein>
<reference evidence="1 2" key="1">
    <citation type="submission" date="2013-02" db="EMBL/GenBank/DDBJ databases">
        <title>Genome sequence of Clostridium saccharoperbutylacetonicum N1-4(HMT).</title>
        <authorList>
            <person name="Poehlein A."/>
            <person name="Daniel R."/>
        </authorList>
    </citation>
    <scope>NUCLEOTIDE SEQUENCE [LARGE SCALE GENOMIC DNA]</scope>
    <source>
        <strain evidence="2">N1-4(HMT)</strain>
    </source>
</reference>
<dbReference type="PATRIC" id="fig|931276.5.peg.4600"/>
<evidence type="ECO:0000313" key="1">
    <source>
        <dbReference type="EMBL" id="AGF58317.1"/>
    </source>
</evidence>
<dbReference type="HOGENOM" id="CLU_1544958_0_0_9"/>
<dbReference type="eggNOG" id="ENOG50327N4">
    <property type="taxonomic scope" value="Bacteria"/>
</dbReference>
<sequence>MEIRQILEQNINKAQEGRNLWIEICNKYKLGDEDYVILMPSLNAEYNYYALLHLSEFIDRVRAEKIIILTYDENVKKIGKMFSNKICDIYDFSREEAEYLMKFYCLYMFTDKLIIISLEEPEGRNGRQLIGKKGITLEELIAIGIYGLKECKKIIPPNYNGNDEKIKKFLSIE</sequence>
<gene>
    <name evidence="1" type="ORF">Cspa_c45640</name>
</gene>
<proteinExistence type="predicted"/>